<proteinExistence type="predicted"/>
<reference evidence="2" key="1">
    <citation type="submission" date="2021-01" db="EMBL/GenBank/DDBJ databases">
        <title>Whole genome shotgun sequence of Virgisporangium aurantiacum NBRC 16421.</title>
        <authorList>
            <person name="Komaki H."/>
            <person name="Tamura T."/>
        </authorList>
    </citation>
    <scope>NUCLEOTIDE SEQUENCE</scope>
    <source>
        <strain evidence="2">NBRC 16421</strain>
    </source>
</reference>
<dbReference type="Proteomes" id="UP000612585">
    <property type="component" value="Unassembled WGS sequence"/>
</dbReference>
<protein>
    <recommendedName>
        <fullName evidence="4">Transposase DDE domain-containing protein</fullName>
    </recommendedName>
</protein>
<accession>A0A8J3ZJC3</accession>
<gene>
    <name evidence="2" type="ORF">Vau01_100290</name>
</gene>
<dbReference type="AlphaFoldDB" id="A0A8J3ZJC3"/>
<evidence type="ECO:0008006" key="4">
    <source>
        <dbReference type="Google" id="ProtNLM"/>
    </source>
</evidence>
<name>A0A8J3ZJC3_9ACTN</name>
<dbReference type="EMBL" id="BOPG01000079">
    <property type="protein sequence ID" value="GIJ62513.1"/>
    <property type="molecule type" value="Genomic_DNA"/>
</dbReference>
<evidence type="ECO:0000313" key="3">
    <source>
        <dbReference type="Proteomes" id="UP000612585"/>
    </source>
</evidence>
<evidence type="ECO:0000256" key="1">
    <source>
        <dbReference type="SAM" id="MobiDB-lite"/>
    </source>
</evidence>
<comment type="caution">
    <text evidence="2">The sequence shown here is derived from an EMBL/GenBank/DDBJ whole genome shotgun (WGS) entry which is preliminary data.</text>
</comment>
<sequence length="66" mass="7393">MLGVDVEGVKRSATRPGFVPIAKRWVVEQVSGALMLHRRLTREYESRPESSVSRTLWPRPPTSCAG</sequence>
<feature type="region of interest" description="Disordered" evidence="1">
    <location>
        <begin position="42"/>
        <end position="66"/>
    </location>
</feature>
<keyword evidence="3" id="KW-1185">Reference proteome</keyword>
<organism evidence="2 3">
    <name type="scientific">Virgisporangium aurantiacum</name>
    <dbReference type="NCBI Taxonomy" id="175570"/>
    <lineage>
        <taxon>Bacteria</taxon>
        <taxon>Bacillati</taxon>
        <taxon>Actinomycetota</taxon>
        <taxon>Actinomycetes</taxon>
        <taxon>Micromonosporales</taxon>
        <taxon>Micromonosporaceae</taxon>
        <taxon>Virgisporangium</taxon>
    </lineage>
</organism>
<evidence type="ECO:0000313" key="2">
    <source>
        <dbReference type="EMBL" id="GIJ62513.1"/>
    </source>
</evidence>